<organism evidence="1 2">
    <name type="scientific">Serendipita indica (strain DSM 11827)</name>
    <name type="common">Root endophyte fungus</name>
    <name type="synonym">Piriformospora indica</name>
    <dbReference type="NCBI Taxonomy" id="1109443"/>
    <lineage>
        <taxon>Eukaryota</taxon>
        <taxon>Fungi</taxon>
        <taxon>Dikarya</taxon>
        <taxon>Basidiomycota</taxon>
        <taxon>Agaricomycotina</taxon>
        <taxon>Agaricomycetes</taxon>
        <taxon>Sebacinales</taxon>
        <taxon>Serendipitaceae</taxon>
        <taxon>Serendipita</taxon>
    </lineage>
</organism>
<keyword evidence="2" id="KW-1185">Reference proteome</keyword>
<comment type="caution">
    <text evidence="1">The sequence shown here is derived from an EMBL/GenBank/DDBJ whole genome shotgun (WGS) entry which is preliminary data.</text>
</comment>
<dbReference type="SUPFAM" id="SSF52047">
    <property type="entry name" value="RNI-like"/>
    <property type="match status" value="1"/>
</dbReference>
<reference evidence="1 2" key="1">
    <citation type="journal article" date="2011" name="PLoS Pathog.">
        <title>Endophytic Life Strategies Decoded by Genome and Transcriptome Analyses of the Mutualistic Root Symbiont Piriformospora indica.</title>
        <authorList>
            <person name="Zuccaro A."/>
            <person name="Lahrmann U."/>
            <person name="Guldener U."/>
            <person name="Langen G."/>
            <person name="Pfiffi S."/>
            <person name="Biedenkopf D."/>
            <person name="Wong P."/>
            <person name="Samans B."/>
            <person name="Grimm C."/>
            <person name="Basiewicz M."/>
            <person name="Murat C."/>
            <person name="Martin F."/>
            <person name="Kogel K.H."/>
        </authorList>
    </citation>
    <scope>NUCLEOTIDE SEQUENCE [LARGE SCALE GENOMIC DNA]</scope>
    <source>
        <strain evidence="1 2">DSM 11827</strain>
    </source>
</reference>
<name>G4TSD4_SERID</name>
<dbReference type="HOGENOM" id="CLU_681713_0_0_1"/>
<sequence length="404" mass="46504">MMDWLTSISVDVFHPKVLLESTPSNPYILPFEVWLLIFACLAQDRCISPDVIALSHTTSQFRSLTLAMPSLWAHFDLMDHCTERLEEYIRRSDNQPGCIASRKQKNGGKRAKDLAIYYKVDPTRIYDAFVPEQHLAEVVGVFTDLRCLHVAGTTKTTSISFSYILDAFPHLIEFVWEPPYVPERIARIQWHENTKKYKLQTLRIAEVIPRRIPSEIQQILLHCPNLIHLEGGVTSLDTMEELLSTSVQVLHLGFTWIRTPQLMIRFRFPALRVLEFKGKLCWCYRSADVSLGFEDSTYLEKLIASLCIDNVERCMRWIAISGQHPKELHISMYDQSLSRFLFRMGVGFGGKSIFPCLEKLYITSLDNTGRISVQEAINLVTQMSQARSVLGLPRLRVQLGLRWL</sequence>
<evidence type="ECO:0008006" key="3">
    <source>
        <dbReference type="Google" id="ProtNLM"/>
    </source>
</evidence>
<accession>G4TSD4</accession>
<evidence type="ECO:0000313" key="2">
    <source>
        <dbReference type="Proteomes" id="UP000007148"/>
    </source>
</evidence>
<dbReference type="OrthoDB" id="3155440at2759"/>
<proteinExistence type="predicted"/>
<dbReference type="InParanoid" id="G4TSD4"/>
<dbReference type="EMBL" id="CAFZ01000291">
    <property type="protein sequence ID" value="CCA74227.1"/>
    <property type="molecule type" value="Genomic_DNA"/>
</dbReference>
<protein>
    <recommendedName>
        <fullName evidence="3">F-box domain-containing protein</fullName>
    </recommendedName>
</protein>
<dbReference type="AlphaFoldDB" id="G4TSD4"/>
<gene>
    <name evidence="1" type="ORF">PIIN_08180</name>
</gene>
<dbReference type="Proteomes" id="UP000007148">
    <property type="component" value="Unassembled WGS sequence"/>
</dbReference>
<evidence type="ECO:0000313" key="1">
    <source>
        <dbReference type="EMBL" id="CCA74227.1"/>
    </source>
</evidence>